<sequence>MSVITARGKAAKESANKKGSQIDFKKVYIRLKDGDSVRVRLLSAEDYVEYKAHGDFGLGIFTQPCVEPLGQKCALCEAANAGLEKFKALYPRKRYLFAMADIDDGSVRVFDATKGQATGLIDTIEQYAEDIGETAFIFKRTGSKTETNYALNPILKLKPEDKERFAKFDGQVVEDEFFDAVLAPRTREQQIEELARAGFPVDQFFNETPAAPQEDGSKPIEDDGTDPDSVF</sequence>
<evidence type="ECO:0000256" key="1">
    <source>
        <dbReference type="SAM" id="MobiDB-lite"/>
    </source>
</evidence>
<gene>
    <name evidence="2" type="ordered locus">PTH_2160</name>
</gene>
<name>A5D077_PELTS</name>
<feature type="compositionally biased region" description="Acidic residues" evidence="1">
    <location>
        <begin position="222"/>
        <end position="231"/>
    </location>
</feature>
<evidence type="ECO:0008006" key="4">
    <source>
        <dbReference type="Google" id="ProtNLM"/>
    </source>
</evidence>
<dbReference type="AlphaFoldDB" id="A5D077"/>
<organism evidence="2 3">
    <name type="scientific">Pelotomaculum thermopropionicum (strain DSM 13744 / JCM 10971 / SI)</name>
    <dbReference type="NCBI Taxonomy" id="370438"/>
    <lineage>
        <taxon>Bacteria</taxon>
        <taxon>Bacillati</taxon>
        <taxon>Bacillota</taxon>
        <taxon>Clostridia</taxon>
        <taxon>Eubacteriales</taxon>
        <taxon>Desulfotomaculaceae</taxon>
        <taxon>Pelotomaculum</taxon>
    </lineage>
</organism>
<keyword evidence="3" id="KW-1185">Reference proteome</keyword>
<reference evidence="3" key="1">
    <citation type="journal article" date="2008" name="Genome Res.">
        <title>The genome of Pelotomaculum thermopropionicum reveals niche-associated evolution in anaerobic microbiota.</title>
        <authorList>
            <person name="Kosaka T."/>
            <person name="Kato S."/>
            <person name="Shimoyama T."/>
            <person name="Ishii S."/>
            <person name="Abe T."/>
            <person name="Watanabe K."/>
        </authorList>
    </citation>
    <scope>NUCLEOTIDE SEQUENCE [LARGE SCALE GENOMIC DNA]</scope>
    <source>
        <strain evidence="3">DSM 13744 / JCM 10971 / SI</strain>
    </source>
</reference>
<evidence type="ECO:0000313" key="3">
    <source>
        <dbReference type="Proteomes" id="UP000006556"/>
    </source>
</evidence>
<dbReference type="STRING" id="370438.PTH_2160"/>
<dbReference type="EMBL" id="AP009389">
    <property type="protein sequence ID" value="BAF60341.1"/>
    <property type="molecule type" value="Genomic_DNA"/>
</dbReference>
<protein>
    <recommendedName>
        <fullName evidence="4">Bacteriophage T4 Gp32 single-stranded DNA-binding domain-containing protein</fullName>
    </recommendedName>
</protein>
<feature type="region of interest" description="Disordered" evidence="1">
    <location>
        <begin position="202"/>
        <end position="231"/>
    </location>
</feature>
<proteinExistence type="predicted"/>
<accession>A5D077</accession>
<dbReference type="KEGG" id="pth:PTH_2160"/>
<dbReference type="eggNOG" id="ENOG5032VZG">
    <property type="taxonomic scope" value="Bacteria"/>
</dbReference>
<dbReference type="Proteomes" id="UP000006556">
    <property type="component" value="Chromosome"/>
</dbReference>
<dbReference type="HOGENOM" id="CLU_1208173_0_0_9"/>
<evidence type="ECO:0000313" key="2">
    <source>
        <dbReference type="EMBL" id="BAF60341.1"/>
    </source>
</evidence>